<sequence length="1473" mass="163748">MINNKKTLNEKTLTTTYFRLGIDIGSTTAKVVLLNSQNQHVFTRYKRHNTEIVVTILSILQEIMAELGDITLTVAITGTAGMGISEKTDIPFVQEVVAAAGVAKELYPECRTLIDLGGEDAKIIFFNEQMKPDIRMNGACAGGTGAFIDQMATLLGYPVEELSALADQHQNTYPIASRCGVFAKTDVQNLIARGIQASDIAASIFRAVAYQTVNALARGVDILPKILFIGGPLTFMPALKRAFFDILNINEFDVITTKHNEVFPALGAALDNNPEKIEQSLSSLISSIRNIKEEHLALDTRLEPLFTSNEEFDQWNQAYQSQYQVAKVNLETINPDTPLFLGIDSGSTTTKIVITDENGAIVAKNYHPNNGNPVDAVTRGLTAVYEDLKAIGIHKPNIIRTATTGYGEDLTRFAFKLDDGLVETIAHYTAASHFAPDVSFILDIGGQDMKAIFIEHGIINNLELNESCSSGSGSFIETFAKGLSMSVQNFAQEACYSTAPCDLGTRCTVFMNSKVKQALREGATQGDISAGLAYSVIKNCFNKVLKITDMSLLGETVVVQGGTFKNPAVLRALEKVIGKKVVRPDICELMGAYGAALVAIERHHSDPKESSFIGLEYLHEAQRYTRQTLTCKGCENLCRITQMNFTENEKQRKFYSGNKCEKIFSNKLISSHQGFNMHEFKRDLLWSRVTPSDESAKRPTIGIPRVLNMWDNFAFWHELFVNTGFDVVLSDPSTVALAEKGYATVMSENICYPAKITNGHIFNLVEKKVDRIFYPMVIYEKSEFADHVSANEYNCPVVAGYPEVISAAIQPDQKYGIPFDKPSIAFNDLKLLKKGLWNYFHEQLGVKKRVFDQAFEQAISADIAYRSHIYAKSQEIINLARTENRLLIMLLGRPYHVDALINHKLPEMIASLGIDVLTEDCLPPSERIGLKGTDVLTQWSFPNRIYDATVWAGSQSNVEVIHINSFGCGPDAITIDEVKALLQTYGKSPTVIKVDEITSPGSVKLRIRSMIESVAMRSSNFTPQKKERTYTKNFEDIDKNRIILAPDFSPFYTRFIVKSMKDEGYNLRILPEPDRESIHIGLQYTNNDICYPATIVIGDLLKALKSGEYDTNNVAVALTQTGGQCRASSYISMLKKALINAGFSHVPVVAVNTHADSGNLNRQPGFKLNPTSFILTSLLGLLYGDVIAKLYWTYATYEKEIGTAKKISEKWLQAGEELIDYKRPNQIFKLMEQAVQEFNTIETKDGRFPKVGIVGEIFVKFNEFSNNYTAQWLIKNGIEPDFPPLINFFLSTIVQPKHNKQSFVENHSWATLLAIDAAAPVILHFVKKANHILAESKLKITPIHDVRHIAKNAAKGMDLVLQFGESWLLPGDIITFVNEGTTDVLCLQPFGCIANHIIAKGMEKRLKSLYPNLNLLFLDMDAGSSEVNIINRLSFLVKGAHDSQRESELLDAKSSATEEKTNHEVRSSAVKRA</sequence>
<organism evidence="8 9">
    <name type="scientific">Entomospira entomophila</name>
    <dbReference type="NCBI Taxonomy" id="2719988"/>
    <lineage>
        <taxon>Bacteria</taxon>
        <taxon>Pseudomonadati</taxon>
        <taxon>Spirochaetota</taxon>
        <taxon>Spirochaetia</taxon>
        <taxon>Spirochaetales</taxon>
        <taxon>Spirochaetaceae</taxon>
        <taxon>Entomospira</taxon>
    </lineage>
</organism>
<evidence type="ECO:0000313" key="8">
    <source>
        <dbReference type="EMBL" id="NIZ40769.1"/>
    </source>
</evidence>
<evidence type="ECO:0000313" key="9">
    <source>
        <dbReference type="Proteomes" id="UP000711995"/>
    </source>
</evidence>
<keyword evidence="2" id="KW-0479">Metal-binding</keyword>
<dbReference type="InterPro" id="IPR002731">
    <property type="entry name" value="ATPase_BadF"/>
</dbReference>
<dbReference type="PANTHER" id="PTHR32329">
    <property type="entry name" value="BIFUNCTIONAL PROTEIN [INCLUDES 2-HYDROXYACYL-COA DEHYDRATASE (N-TER) AND ITS ACTIVATOR DOMAIN (C_TERM)-RELATED"/>
    <property type="match status" value="1"/>
</dbReference>
<dbReference type="InterPro" id="IPR008275">
    <property type="entry name" value="CoA_E_activase_dom"/>
</dbReference>
<evidence type="ECO:0000256" key="3">
    <source>
        <dbReference type="ARBA" id="ARBA00023004"/>
    </source>
</evidence>
<feature type="region of interest" description="Disordered" evidence="5">
    <location>
        <begin position="1447"/>
        <end position="1473"/>
    </location>
</feature>
<dbReference type="PANTHER" id="PTHR32329:SF4">
    <property type="entry name" value="ACTIVATOR OF 2-HYDROXYACYL-COA DEHYDRATASE"/>
    <property type="match status" value="1"/>
</dbReference>
<dbReference type="InterPro" id="IPR043129">
    <property type="entry name" value="ATPase_NBD"/>
</dbReference>
<evidence type="ECO:0000256" key="1">
    <source>
        <dbReference type="ARBA" id="ARBA00001966"/>
    </source>
</evidence>
<reference evidence="8 9" key="1">
    <citation type="submission" date="2020-03" db="EMBL/GenBank/DDBJ databases">
        <title>Spirochaetal bacteria isolated from arthropods constitute a novel genus Entomospira genus novum within the order Spirochaetales.</title>
        <authorList>
            <person name="Grana-Miraglia L."/>
            <person name="Sikutova S."/>
            <person name="Fingerle V."/>
            <person name="Sing A."/>
            <person name="Castillo-Ramirez S."/>
            <person name="Margos G."/>
            <person name="Rudolf I."/>
        </authorList>
    </citation>
    <scope>NUCLEOTIDE SEQUENCE [LARGE SCALE GENOMIC DNA]</scope>
    <source>
        <strain evidence="8 9">BR193</strain>
    </source>
</reference>
<gene>
    <name evidence="8" type="ORF">HCT14_04510</name>
</gene>
<dbReference type="RefSeq" id="WP_167700350.1">
    <property type="nucleotide sequence ID" value="NZ_CP118174.1"/>
</dbReference>
<dbReference type="CDD" id="cd24035">
    <property type="entry name" value="ASKHA_NBD_O66634-like_rpt2"/>
    <property type="match status" value="1"/>
</dbReference>
<name>A0A968KRH6_9SPIO</name>
<keyword evidence="3" id="KW-0408">Iron</keyword>
<protein>
    <submittedName>
        <fullName evidence="8">CoA activase</fullName>
    </submittedName>
</protein>
<evidence type="ECO:0000256" key="5">
    <source>
        <dbReference type="SAM" id="MobiDB-lite"/>
    </source>
</evidence>
<comment type="caution">
    <text evidence="8">The sequence shown here is derived from an EMBL/GenBank/DDBJ whole genome shotgun (WGS) entry which is preliminary data.</text>
</comment>
<proteinExistence type="predicted"/>
<dbReference type="InterPro" id="IPR018709">
    <property type="entry name" value="CoA_activase_DUF2229"/>
</dbReference>
<keyword evidence="4" id="KW-0411">Iron-sulfur</keyword>
<feature type="compositionally biased region" description="Basic and acidic residues" evidence="5">
    <location>
        <begin position="1447"/>
        <end position="1466"/>
    </location>
</feature>
<feature type="domain" description="DUF2229" evidence="7">
    <location>
        <begin position="700"/>
        <end position="922"/>
    </location>
</feature>
<evidence type="ECO:0000259" key="7">
    <source>
        <dbReference type="Pfam" id="PF09989"/>
    </source>
</evidence>
<dbReference type="Pfam" id="PF09989">
    <property type="entry name" value="DUF2229"/>
    <property type="match status" value="1"/>
</dbReference>
<evidence type="ECO:0000256" key="2">
    <source>
        <dbReference type="ARBA" id="ARBA00022723"/>
    </source>
</evidence>
<keyword evidence="9" id="KW-1185">Reference proteome</keyword>
<accession>A0A968KRH6</accession>
<feature type="domain" description="ATPase BadF/BadG/BcrA/BcrD type" evidence="6">
    <location>
        <begin position="341"/>
        <end position="599"/>
    </location>
</feature>
<feature type="domain" description="ATPase BadF/BadG/BcrA/BcrD type" evidence="6">
    <location>
        <begin position="20"/>
        <end position="270"/>
    </location>
</feature>
<dbReference type="Proteomes" id="UP000711995">
    <property type="component" value="Unassembled WGS sequence"/>
</dbReference>
<dbReference type="SUPFAM" id="SSF53067">
    <property type="entry name" value="Actin-like ATPase domain"/>
    <property type="match status" value="2"/>
</dbReference>
<evidence type="ECO:0000256" key="4">
    <source>
        <dbReference type="ARBA" id="ARBA00023014"/>
    </source>
</evidence>
<dbReference type="Gene3D" id="3.30.420.40">
    <property type="match status" value="4"/>
</dbReference>
<dbReference type="GO" id="GO:0046872">
    <property type="term" value="F:metal ion binding"/>
    <property type="evidence" value="ECO:0007669"/>
    <property type="project" value="UniProtKB-KW"/>
</dbReference>
<dbReference type="EMBL" id="JAATLJ010000001">
    <property type="protein sequence ID" value="NIZ40769.1"/>
    <property type="molecule type" value="Genomic_DNA"/>
</dbReference>
<dbReference type="InterPro" id="IPR051805">
    <property type="entry name" value="Dehydratase_Activator_Redct"/>
</dbReference>
<dbReference type="GO" id="GO:0051536">
    <property type="term" value="F:iron-sulfur cluster binding"/>
    <property type="evidence" value="ECO:0007669"/>
    <property type="project" value="UniProtKB-KW"/>
</dbReference>
<dbReference type="Pfam" id="PF01869">
    <property type="entry name" value="BcrAD_BadFG"/>
    <property type="match status" value="2"/>
</dbReference>
<dbReference type="CDD" id="cd24034">
    <property type="entry name" value="ASKHA_NBD_O66634-like_rpt1"/>
    <property type="match status" value="1"/>
</dbReference>
<dbReference type="NCBIfam" id="TIGR00241">
    <property type="entry name" value="CoA_E_activ"/>
    <property type="match status" value="2"/>
</dbReference>
<comment type="cofactor">
    <cofactor evidence="1">
        <name>[4Fe-4S] cluster</name>
        <dbReference type="ChEBI" id="CHEBI:49883"/>
    </cofactor>
</comment>
<evidence type="ECO:0000259" key="6">
    <source>
        <dbReference type="Pfam" id="PF01869"/>
    </source>
</evidence>